<reference evidence="1 2" key="1">
    <citation type="submission" date="2024-10" db="EMBL/GenBank/DDBJ databases">
        <title>The Natural Products Discovery Center: Release of the First 8490 Sequenced Strains for Exploring Actinobacteria Biosynthetic Diversity.</title>
        <authorList>
            <person name="Kalkreuter E."/>
            <person name="Kautsar S.A."/>
            <person name="Yang D."/>
            <person name="Bader C.D."/>
            <person name="Teijaro C.N."/>
            <person name="Fluegel L."/>
            <person name="Davis C.M."/>
            <person name="Simpson J.R."/>
            <person name="Lauterbach L."/>
            <person name="Steele A.D."/>
            <person name="Gui C."/>
            <person name="Meng S."/>
            <person name="Li G."/>
            <person name="Viehrig K."/>
            <person name="Ye F."/>
            <person name="Su P."/>
            <person name="Kiefer A.F."/>
            <person name="Nichols A."/>
            <person name="Cepeda A.J."/>
            <person name="Yan W."/>
            <person name="Fan B."/>
            <person name="Jiang Y."/>
            <person name="Adhikari A."/>
            <person name="Zheng C.-J."/>
            <person name="Schuster L."/>
            <person name="Cowan T.M."/>
            <person name="Smanski M.J."/>
            <person name="Chevrette M.G."/>
            <person name="De Carvalho L.P.S."/>
            <person name="Shen B."/>
        </authorList>
    </citation>
    <scope>NUCLEOTIDE SEQUENCE [LARGE SCALE GENOMIC DNA]</scope>
    <source>
        <strain evidence="1 2">NPDC053399</strain>
    </source>
</reference>
<protein>
    <submittedName>
        <fullName evidence="1">DUF4259 domain-containing protein</fullName>
    </submittedName>
</protein>
<accession>A0ABW8CJA3</accession>
<dbReference type="RefSeq" id="WP_399658117.1">
    <property type="nucleotide sequence ID" value="NZ_JBITYG010000019.1"/>
</dbReference>
<evidence type="ECO:0000313" key="2">
    <source>
        <dbReference type="Proteomes" id="UP001614394"/>
    </source>
</evidence>
<organism evidence="1 2">
    <name type="scientific">Streptomyces fildesensis</name>
    <dbReference type="NCBI Taxonomy" id="375757"/>
    <lineage>
        <taxon>Bacteria</taxon>
        <taxon>Bacillati</taxon>
        <taxon>Actinomycetota</taxon>
        <taxon>Actinomycetes</taxon>
        <taxon>Kitasatosporales</taxon>
        <taxon>Streptomycetaceae</taxon>
        <taxon>Streptomyces</taxon>
    </lineage>
</organism>
<dbReference type="InterPro" id="IPR025355">
    <property type="entry name" value="DUF4259"/>
</dbReference>
<dbReference type="EMBL" id="JBITYG010000019">
    <property type="protein sequence ID" value="MFI9106535.1"/>
    <property type="molecule type" value="Genomic_DNA"/>
</dbReference>
<name>A0ABW8CJA3_9ACTN</name>
<comment type="caution">
    <text evidence="1">The sequence shown here is derived from an EMBL/GenBank/DDBJ whole genome shotgun (WGS) entry which is preliminary data.</text>
</comment>
<evidence type="ECO:0000313" key="1">
    <source>
        <dbReference type="EMBL" id="MFI9106535.1"/>
    </source>
</evidence>
<keyword evidence="2" id="KW-1185">Reference proteome</keyword>
<sequence>MGTWDVGPFDNDTAADWCGDLDETAPEGRHGLVRDTLARAAGTTDYLDAGIADQAIAAVALVSAQCPGGVVAQAPAGTDPH</sequence>
<gene>
    <name evidence="1" type="ORF">ACIGXA_39160</name>
</gene>
<dbReference type="Proteomes" id="UP001614394">
    <property type="component" value="Unassembled WGS sequence"/>
</dbReference>
<proteinExistence type="predicted"/>
<dbReference type="Pfam" id="PF14078">
    <property type="entry name" value="DUF4259"/>
    <property type="match status" value="1"/>
</dbReference>